<evidence type="ECO:0000256" key="4">
    <source>
        <dbReference type="ARBA" id="ARBA00011245"/>
    </source>
</evidence>
<dbReference type="Pfam" id="PF00075">
    <property type="entry name" value="RNase_H"/>
    <property type="match status" value="1"/>
</dbReference>
<dbReference type="PANTHER" id="PTHR10642:SF26">
    <property type="entry name" value="RIBONUCLEASE H1"/>
    <property type="match status" value="1"/>
</dbReference>
<keyword evidence="7" id="KW-0479">Metal-binding</keyword>
<dbReference type="PANTHER" id="PTHR10642">
    <property type="entry name" value="RIBONUCLEASE H1"/>
    <property type="match status" value="1"/>
</dbReference>
<comment type="subunit">
    <text evidence="4">Monomer.</text>
</comment>
<evidence type="ECO:0000256" key="3">
    <source>
        <dbReference type="ARBA" id="ARBA00005300"/>
    </source>
</evidence>
<proteinExistence type="inferred from homology"/>
<dbReference type="SUPFAM" id="SSF53098">
    <property type="entry name" value="Ribonuclease H-like"/>
    <property type="match status" value="1"/>
</dbReference>
<dbReference type="InterPro" id="IPR050092">
    <property type="entry name" value="RNase_H"/>
</dbReference>
<evidence type="ECO:0000256" key="5">
    <source>
        <dbReference type="ARBA" id="ARBA00012180"/>
    </source>
</evidence>
<dbReference type="InterPro" id="IPR012337">
    <property type="entry name" value="RNaseH-like_sf"/>
</dbReference>
<dbReference type="GO" id="GO:0043137">
    <property type="term" value="P:DNA replication, removal of RNA primer"/>
    <property type="evidence" value="ECO:0007669"/>
    <property type="project" value="TreeGrafter"/>
</dbReference>
<organism evidence="12 13">
    <name type="scientific">Rhodobacter viridis</name>
    <dbReference type="NCBI Taxonomy" id="1054202"/>
    <lineage>
        <taxon>Bacteria</taxon>
        <taxon>Pseudomonadati</taxon>
        <taxon>Pseudomonadota</taxon>
        <taxon>Alphaproteobacteria</taxon>
        <taxon>Rhodobacterales</taxon>
        <taxon>Rhodobacter group</taxon>
        <taxon>Rhodobacter</taxon>
    </lineage>
</organism>
<keyword evidence="8" id="KW-0255">Endonuclease</keyword>
<evidence type="ECO:0000256" key="1">
    <source>
        <dbReference type="ARBA" id="ARBA00000077"/>
    </source>
</evidence>
<dbReference type="Gene3D" id="3.30.420.10">
    <property type="entry name" value="Ribonuclease H-like superfamily/Ribonuclease H"/>
    <property type="match status" value="1"/>
</dbReference>
<reference evidence="12 13" key="1">
    <citation type="submission" date="2018-06" db="EMBL/GenBank/DDBJ databases">
        <title>Genomic Encyclopedia of Type Strains, Phase III (KMG-III): the genomes of soil and plant-associated and newly described type strains.</title>
        <authorList>
            <person name="Whitman W."/>
        </authorList>
    </citation>
    <scope>NUCLEOTIDE SEQUENCE [LARGE SCALE GENOMIC DNA]</scope>
    <source>
        <strain evidence="12 13">JA737</strain>
    </source>
</reference>
<dbReference type="GO" id="GO:0046872">
    <property type="term" value="F:metal ion binding"/>
    <property type="evidence" value="ECO:0007669"/>
    <property type="project" value="UniProtKB-KW"/>
</dbReference>
<accession>A0A318U6F4</accession>
<evidence type="ECO:0000256" key="2">
    <source>
        <dbReference type="ARBA" id="ARBA00001946"/>
    </source>
</evidence>
<comment type="similarity">
    <text evidence="3">Belongs to the RNase H family.</text>
</comment>
<keyword evidence="9" id="KW-0378">Hydrolase</keyword>
<comment type="catalytic activity">
    <reaction evidence="1">
        <text>Endonucleolytic cleavage to 5'-phosphomonoester.</text>
        <dbReference type="EC" id="3.1.26.4"/>
    </reaction>
</comment>
<comment type="caution">
    <text evidence="12">The sequence shown here is derived from an EMBL/GenBank/DDBJ whole genome shotgun (WGS) entry which is preliminary data.</text>
</comment>
<dbReference type="EC" id="3.1.26.4" evidence="5"/>
<comment type="cofactor">
    <cofactor evidence="2">
        <name>Mg(2+)</name>
        <dbReference type="ChEBI" id="CHEBI:18420"/>
    </cofactor>
</comment>
<evidence type="ECO:0000256" key="9">
    <source>
        <dbReference type="ARBA" id="ARBA00022801"/>
    </source>
</evidence>
<dbReference type="CDD" id="cd09278">
    <property type="entry name" value="RNase_HI_prokaryote_like"/>
    <property type="match status" value="1"/>
</dbReference>
<evidence type="ECO:0000256" key="6">
    <source>
        <dbReference type="ARBA" id="ARBA00022722"/>
    </source>
</evidence>
<feature type="domain" description="RNase H type-1" evidence="11">
    <location>
        <begin position="12"/>
        <end position="160"/>
    </location>
</feature>
<dbReference type="PROSITE" id="PS51257">
    <property type="entry name" value="PROKAR_LIPOPROTEIN"/>
    <property type="match status" value="1"/>
</dbReference>
<evidence type="ECO:0000256" key="8">
    <source>
        <dbReference type="ARBA" id="ARBA00022759"/>
    </source>
</evidence>
<dbReference type="InterPro" id="IPR022892">
    <property type="entry name" value="RNaseHI"/>
</dbReference>
<dbReference type="PROSITE" id="PS50879">
    <property type="entry name" value="RNASE_H_1"/>
    <property type="match status" value="1"/>
</dbReference>
<evidence type="ECO:0000313" key="13">
    <source>
        <dbReference type="Proteomes" id="UP000247727"/>
    </source>
</evidence>
<dbReference type="Proteomes" id="UP000247727">
    <property type="component" value="Unassembled WGS sequence"/>
</dbReference>
<dbReference type="AlphaFoldDB" id="A0A318U6F4"/>
<name>A0A318U6F4_9RHOB</name>
<dbReference type="InterPro" id="IPR036397">
    <property type="entry name" value="RNaseH_sf"/>
</dbReference>
<dbReference type="GO" id="GO:0004523">
    <property type="term" value="F:RNA-DNA hybrid ribonuclease activity"/>
    <property type="evidence" value="ECO:0007669"/>
    <property type="project" value="UniProtKB-EC"/>
</dbReference>
<protein>
    <recommendedName>
        <fullName evidence="5">ribonuclease H</fullName>
        <ecNumber evidence="5">3.1.26.4</ecNumber>
    </recommendedName>
</protein>
<dbReference type="GO" id="GO:0003676">
    <property type="term" value="F:nucleic acid binding"/>
    <property type="evidence" value="ECO:0007669"/>
    <property type="project" value="InterPro"/>
</dbReference>
<evidence type="ECO:0000313" key="12">
    <source>
        <dbReference type="EMBL" id="PYF13156.1"/>
    </source>
</evidence>
<gene>
    <name evidence="12" type="ORF">C8J30_101543</name>
</gene>
<dbReference type="InterPro" id="IPR002156">
    <property type="entry name" value="RNaseH_domain"/>
</dbReference>
<evidence type="ECO:0000256" key="10">
    <source>
        <dbReference type="ARBA" id="ARBA00022842"/>
    </source>
</evidence>
<evidence type="ECO:0000256" key="7">
    <source>
        <dbReference type="ARBA" id="ARBA00022723"/>
    </source>
</evidence>
<sequence length="175" mass="19013">MNKAMTAALPPVPTCIVIYTGSSCQTQSEVGGHAAILCRYIDGELAKRMDRTGGDAQTTNNRMDMVAVIEGLKQIKLDEALPIFIVCGAQIIVRGMTEWLPGWIAKGWCNGKGEKIGNVDLWQEIIELCNGLNVTFLHASGHSGGPLQEEAHRLAVKARGQRKTRNVKFIKGEPA</sequence>
<keyword evidence="13" id="KW-1185">Reference proteome</keyword>
<dbReference type="EMBL" id="QJTK01000001">
    <property type="protein sequence ID" value="PYF13156.1"/>
    <property type="molecule type" value="Genomic_DNA"/>
</dbReference>
<keyword evidence="10" id="KW-0460">Magnesium</keyword>
<evidence type="ECO:0000259" key="11">
    <source>
        <dbReference type="PROSITE" id="PS50879"/>
    </source>
</evidence>
<keyword evidence="6" id="KW-0540">Nuclease</keyword>